<evidence type="ECO:0008006" key="9">
    <source>
        <dbReference type="Google" id="ProtNLM"/>
    </source>
</evidence>
<evidence type="ECO:0000256" key="5">
    <source>
        <dbReference type="ARBA" id="ARBA00023180"/>
    </source>
</evidence>
<dbReference type="EMBL" id="JAACJM010000047">
    <property type="protein sequence ID" value="KAF5358904.1"/>
    <property type="molecule type" value="Genomic_DNA"/>
</dbReference>
<keyword evidence="3 6" id="KW-0732">Signal</keyword>
<keyword evidence="8" id="KW-1185">Reference proteome</keyword>
<evidence type="ECO:0000256" key="3">
    <source>
        <dbReference type="ARBA" id="ARBA00022729"/>
    </source>
</evidence>
<evidence type="ECO:0000313" key="8">
    <source>
        <dbReference type="Proteomes" id="UP000559256"/>
    </source>
</evidence>
<dbReference type="PANTHER" id="PTHR11010:SF23">
    <property type="entry name" value="SERINE PEPTIDASE"/>
    <property type="match status" value="1"/>
</dbReference>
<dbReference type="AlphaFoldDB" id="A0A8H5G5T8"/>
<evidence type="ECO:0000256" key="6">
    <source>
        <dbReference type="SAM" id="SignalP"/>
    </source>
</evidence>
<dbReference type="GO" id="GO:0070008">
    <property type="term" value="F:serine-type exopeptidase activity"/>
    <property type="evidence" value="ECO:0007669"/>
    <property type="project" value="InterPro"/>
</dbReference>
<keyword evidence="2" id="KW-0645">Protease</keyword>
<gene>
    <name evidence="7" type="ORF">D9758_004828</name>
</gene>
<dbReference type="GO" id="GO:0006508">
    <property type="term" value="P:proteolysis"/>
    <property type="evidence" value="ECO:0007669"/>
    <property type="project" value="UniProtKB-KW"/>
</dbReference>
<feature type="chain" id="PRO_5034462471" description="Peptidase S28" evidence="6">
    <location>
        <begin position="20"/>
        <end position="1129"/>
    </location>
</feature>
<dbReference type="PANTHER" id="PTHR11010">
    <property type="entry name" value="PROTEASE S28 PRO-X CARBOXYPEPTIDASE-RELATED"/>
    <property type="match status" value="1"/>
</dbReference>
<organism evidence="7 8">
    <name type="scientific">Tetrapyrgos nigripes</name>
    <dbReference type="NCBI Taxonomy" id="182062"/>
    <lineage>
        <taxon>Eukaryota</taxon>
        <taxon>Fungi</taxon>
        <taxon>Dikarya</taxon>
        <taxon>Basidiomycota</taxon>
        <taxon>Agaricomycotina</taxon>
        <taxon>Agaricomycetes</taxon>
        <taxon>Agaricomycetidae</taxon>
        <taxon>Agaricales</taxon>
        <taxon>Marasmiineae</taxon>
        <taxon>Marasmiaceae</taxon>
        <taxon>Tetrapyrgos</taxon>
    </lineage>
</organism>
<dbReference type="InterPro" id="IPR029058">
    <property type="entry name" value="AB_hydrolase_fold"/>
</dbReference>
<name>A0A8H5G5T8_9AGAR</name>
<comment type="similarity">
    <text evidence="1">Belongs to the peptidase S28 family.</text>
</comment>
<comment type="caution">
    <text evidence="7">The sequence shown here is derived from an EMBL/GenBank/DDBJ whole genome shotgun (WGS) entry which is preliminary data.</text>
</comment>
<keyword evidence="5" id="KW-0325">Glycoprotein</keyword>
<sequence length="1129" mass="124990">MFLRLASLLPLLWLPTIYAVLPDGRRNANMMRPPSIPVVSLPDAHPVVSRNGTQLPPYNFTYYFDQLIDHNNPSLGTFKQRFWHTYEFYEPGPIVLMTPGEANAQRESRPDYHTVPSSNAAPVLAAYTGYLTNTTITGATAQQNSGSVIILEHRFYGLSNPKPDLSGKSLQGLHTIQQAIDDLEYFAFNVNLPQPDGENLAPDKAPWILAGGSYSGALTSYTLVNKPDVFAAGYASSAVVETILDYWGYFEPIRQFMPQNCSADVERVIAYVDEVFSGDNQTAIDALKANWGLGSMTHLDDVAGVRNNLWDWQSLQPTSGNGTVFSLFCDALETDWWAYPSGPDGYGLDWALNAWGNFWTVQGYIYLLCDVTDPEECLGTYNPSSEVYTDTSLDNAGRSWYWIVCNEVGFLQDGPPENVPAVVSRLTKPESDIRQCELMFSDVFSESNPPPMADGVAKTNEAYHGWNVSVDHLFFANGQRDPWREATLSADGVNVASTSSQPIAVGDGFHCSDLSIANGKVDPTIKAVQNQWFSTIPGWLKEWTPGKVKMTKRGVVEERKVEQPVVKRAVNAQKKASISAVLPDGRRNANMMKTPAMPVISLPDAHPVVSRNGTELPPYNFTYYFDQLIDHNNPSVGTFKQRFWHTYEFYEPGPIVLMTPGEANAEPYSGYLTNRTITGTTAQRNNGSVIILEHRFYGLSNPKPDLSGKSLQGLHTLQQAIDDLEYFAFNVKLPQPDGENVSPDKAPWILEGGSYSGALTSWTMVNKPNLFAAGYASSAVVEAILDYWGYFEPIRQFMPKNCSADVERVIAHIDKVFSGDNQRAIDELKDNWGLGNMTHLDDVAGVRNNLWDWQSLQPTSGPNTTFFKFCDALETDGSGKSAPAQGAGLETALNRWGNFWTDAGYLDNLCGNDDPEDCLGTYDPTSEFYTDTSIDNAGRSWNWIVCNEVGYLQDGPPKGVPAVVSRLTKPESDIRQCELMFSDVFSARNPPKMANGVARTNEAYHGWNVSIEHLFFANGQRDPWREATVSADGVNVASTSSQPIAIGDGFHCSDLSIASGGVDPTIKVVQDKWFSTIPRWLEEWTPGKAKMTKRGVVEDRKVEEPVVKRAVGARSKASSLFFREPEQIL</sequence>
<dbReference type="SUPFAM" id="SSF53474">
    <property type="entry name" value="alpha/beta-Hydrolases"/>
    <property type="match status" value="2"/>
</dbReference>
<accession>A0A8H5G5T8</accession>
<evidence type="ECO:0000256" key="4">
    <source>
        <dbReference type="ARBA" id="ARBA00022801"/>
    </source>
</evidence>
<dbReference type="OrthoDB" id="1735038at2759"/>
<dbReference type="Proteomes" id="UP000559256">
    <property type="component" value="Unassembled WGS sequence"/>
</dbReference>
<feature type="signal peptide" evidence="6">
    <location>
        <begin position="1"/>
        <end position="19"/>
    </location>
</feature>
<protein>
    <recommendedName>
        <fullName evidence="9">Peptidase S28</fullName>
    </recommendedName>
</protein>
<proteinExistence type="inferred from homology"/>
<evidence type="ECO:0000313" key="7">
    <source>
        <dbReference type="EMBL" id="KAF5358904.1"/>
    </source>
</evidence>
<keyword evidence="4" id="KW-0378">Hydrolase</keyword>
<dbReference type="InterPro" id="IPR008758">
    <property type="entry name" value="Peptidase_S28"/>
</dbReference>
<reference evidence="7 8" key="1">
    <citation type="journal article" date="2020" name="ISME J.">
        <title>Uncovering the hidden diversity of litter-decomposition mechanisms in mushroom-forming fungi.</title>
        <authorList>
            <person name="Floudas D."/>
            <person name="Bentzer J."/>
            <person name="Ahren D."/>
            <person name="Johansson T."/>
            <person name="Persson P."/>
            <person name="Tunlid A."/>
        </authorList>
    </citation>
    <scope>NUCLEOTIDE SEQUENCE [LARGE SCALE GENOMIC DNA]</scope>
    <source>
        <strain evidence="7 8">CBS 291.85</strain>
    </source>
</reference>
<dbReference type="Pfam" id="PF05577">
    <property type="entry name" value="Peptidase_S28"/>
    <property type="match status" value="3"/>
</dbReference>
<evidence type="ECO:0000256" key="2">
    <source>
        <dbReference type="ARBA" id="ARBA00022670"/>
    </source>
</evidence>
<dbReference type="GO" id="GO:0008239">
    <property type="term" value="F:dipeptidyl-peptidase activity"/>
    <property type="evidence" value="ECO:0007669"/>
    <property type="project" value="TreeGrafter"/>
</dbReference>
<dbReference type="Gene3D" id="3.40.50.1820">
    <property type="entry name" value="alpha/beta hydrolase"/>
    <property type="match status" value="4"/>
</dbReference>
<evidence type="ECO:0000256" key="1">
    <source>
        <dbReference type="ARBA" id="ARBA00011079"/>
    </source>
</evidence>